<organism evidence="1 2">
    <name type="scientific">Halocatena marina</name>
    <dbReference type="NCBI Taxonomy" id="2934937"/>
    <lineage>
        <taxon>Archaea</taxon>
        <taxon>Methanobacteriati</taxon>
        <taxon>Methanobacteriota</taxon>
        <taxon>Stenosarchaea group</taxon>
        <taxon>Halobacteria</taxon>
        <taxon>Halobacteriales</taxon>
        <taxon>Natronomonadaceae</taxon>
        <taxon>Halocatena</taxon>
    </lineage>
</organism>
<protein>
    <submittedName>
        <fullName evidence="1">Uncharacterized protein</fullName>
    </submittedName>
</protein>
<gene>
    <name evidence="1" type="ORF">ACFQL7_02235</name>
</gene>
<comment type="caution">
    <text evidence="1">The sequence shown here is derived from an EMBL/GenBank/DDBJ whole genome shotgun (WGS) entry which is preliminary data.</text>
</comment>
<evidence type="ECO:0000313" key="1">
    <source>
        <dbReference type="EMBL" id="MFC7188787.1"/>
    </source>
</evidence>
<sequence length="159" mass="17634">MRLVGKFAGTETTPLPVSSDEQVSDCSVESDGHEVHVALSGETHVLTTEEARELRTALDDALAHTEVFTHTVCEHRSDGSYVVARRRADSSGHRKVFDSFMVLRELYDRLPCEFTAEDVGRTGLTGGRRHMLVRHLTEHPGFDCALVCRQPLTARKGDS</sequence>
<dbReference type="GeneID" id="76198336"/>
<dbReference type="AlphaFoldDB" id="A0ABD5YJT8"/>
<accession>A0ABD5YJT8</accession>
<dbReference type="EMBL" id="JBHTAX010000001">
    <property type="protein sequence ID" value="MFC7188787.1"/>
    <property type="molecule type" value="Genomic_DNA"/>
</dbReference>
<keyword evidence="2" id="KW-1185">Reference proteome</keyword>
<dbReference type="RefSeq" id="WP_248904407.1">
    <property type="nucleotide sequence ID" value="NZ_CP109979.1"/>
</dbReference>
<dbReference type="InterPro" id="IPR055950">
    <property type="entry name" value="DUF7528"/>
</dbReference>
<name>A0ABD5YJT8_9EURY</name>
<reference evidence="1 2" key="1">
    <citation type="journal article" date="2019" name="Int. J. Syst. Evol. Microbiol.">
        <title>The Global Catalogue of Microorganisms (GCM) 10K type strain sequencing project: providing services to taxonomists for standard genome sequencing and annotation.</title>
        <authorList>
            <consortium name="The Broad Institute Genomics Platform"/>
            <consortium name="The Broad Institute Genome Sequencing Center for Infectious Disease"/>
            <person name="Wu L."/>
            <person name="Ma J."/>
        </authorList>
    </citation>
    <scope>NUCLEOTIDE SEQUENCE [LARGE SCALE GENOMIC DNA]</scope>
    <source>
        <strain evidence="1 2">RDMS1</strain>
    </source>
</reference>
<proteinExistence type="predicted"/>
<dbReference type="Pfam" id="PF24372">
    <property type="entry name" value="DUF7528"/>
    <property type="match status" value="1"/>
</dbReference>
<evidence type="ECO:0000313" key="2">
    <source>
        <dbReference type="Proteomes" id="UP001596417"/>
    </source>
</evidence>
<dbReference type="Proteomes" id="UP001596417">
    <property type="component" value="Unassembled WGS sequence"/>
</dbReference>